<dbReference type="EMBL" id="RYZI01000430">
    <property type="protein sequence ID" value="RWA05525.1"/>
    <property type="molecule type" value="Genomic_DNA"/>
</dbReference>
<evidence type="ECO:0000256" key="1">
    <source>
        <dbReference type="SAM" id="MobiDB-lite"/>
    </source>
</evidence>
<sequence>MADVPRLRRSRLRLPIPPRTSSLKSKEGGAPTKPQPSTPGPSTSRPTAPKSPTSRPPYYKPSTDSSPRAAPNDEEPRDPATLSQVERQILLLQIISDRRHGDTSRDTSPYNEPIDARSLIRLVATHSLAARDLSSLRIARFVEKYHEVSEWDTTGEGQGALGAAALVGLEVIDEANRERLGTFSYNSGALKIWLKRPPHVVHRRDFNDLLRTLVHEMCHGYLRFADSRHPEHRRLVSNHSQHGRGFWALFRYIARAILNFTGSEKWREQTVVIEKDTKRTLGELPE</sequence>
<dbReference type="AlphaFoldDB" id="A0A439CTQ3"/>
<evidence type="ECO:0000313" key="2">
    <source>
        <dbReference type="EMBL" id="RWA05525.1"/>
    </source>
</evidence>
<evidence type="ECO:0008006" key="4">
    <source>
        <dbReference type="Google" id="ProtNLM"/>
    </source>
</evidence>
<keyword evidence="3" id="KW-1185">Reference proteome</keyword>
<proteinExistence type="predicted"/>
<gene>
    <name evidence="2" type="ORF">EKO27_g9582</name>
</gene>
<name>A0A439CTQ3_9PEZI</name>
<accession>A0A439CTQ3</accession>
<comment type="caution">
    <text evidence="2">The sequence shown here is derived from an EMBL/GenBank/DDBJ whole genome shotgun (WGS) entry which is preliminary data.</text>
</comment>
<protein>
    <recommendedName>
        <fullName evidence="4">SprT-like domain-containing protein</fullName>
    </recommendedName>
</protein>
<evidence type="ECO:0000313" key="3">
    <source>
        <dbReference type="Proteomes" id="UP000286045"/>
    </source>
</evidence>
<dbReference type="Proteomes" id="UP000286045">
    <property type="component" value="Unassembled WGS sequence"/>
</dbReference>
<organism evidence="2 3">
    <name type="scientific">Xylaria grammica</name>
    <dbReference type="NCBI Taxonomy" id="363999"/>
    <lineage>
        <taxon>Eukaryota</taxon>
        <taxon>Fungi</taxon>
        <taxon>Dikarya</taxon>
        <taxon>Ascomycota</taxon>
        <taxon>Pezizomycotina</taxon>
        <taxon>Sordariomycetes</taxon>
        <taxon>Xylariomycetidae</taxon>
        <taxon>Xylariales</taxon>
        <taxon>Xylariaceae</taxon>
        <taxon>Xylaria</taxon>
    </lineage>
</organism>
<feature type="region of interest" description="Disordered" evidence="1">
    <location>
        <begin position="1"/>
        <end position="83"/>
    </location>
</feature>
<reference evidence="2 3" key="1">
    <citation type="submission" date="2018-12" db="EMBL/GenBank/DDBJ databases">
        <title>Draft genome sequence of Xylaria grammica IHI A82.</title>
        <authorList>
            <person name="Buettner E."/>
            <person name="Kellner H."/>
        </authorList>
    </citation>
    <scope>NUCLEOTIDE SEQUENCE [LARGE SCALE GENOMIC DNA]</scope>
    <source>
        <strain evidence="2 3">IHI A82</strain>
    </source>
</reference>